<name>A0A398D542_9BACT</name>
<accession>A0A398D542</accession>
<organism evidence="4 5">
    <name type="scientific">Candidatus Cryosericum odellii</name>
    <dbReference type="NCBI Taxonomy" id="2290917"/>
    <lineage>
        <taxon>Bacteria</taxon>
        <taxon>Pseudomonadati</taxon>
        <taxon>Caldisericota/Cryosericota group</taxon>
        <taxon>Candidatus Cryosericota</taxon>
        <taxon>Candidatus Cryosericia</taxon>
        <taxon>Candidatus Cryosericales</taxon>
        <taxon>Candidatus Cryosericaceae</taxon>
        <taxon>Candidatus Cryosericum</taxon>
    </lineage>
</organism>
<dbReference type="InterPro" id="IPR055804">
    <property type="entry name" value="DUF7380"/>
</dbReference>
<evidence type="ECO:0000313" key="5">
    <source>
        <dbReference type="Proteomes" id="UP000266260"/>
    </source>
</evidence>
<proteinExistence type="predicted"/>
<feature type="compositionally biased region" description="Low complexity" evidence="1">
    <location>
        <begin position="818"/>
        <end position="831"/>
    </location>
</feature>
<protein>
    <submittedName>
        <fullName evidence="4">DUF4209 domain-containing protein</fullName>
    </submittedName>
</protein>
<feature type="region of interest" description="Disordered" evidence="1">
    <location>
        <begin position="731"/>
        <end position="834"/>
    </location>
</feature>
<feature type="region of interest" description="Disordered" evidence="1">
    <location>
        <begin position="851"/>
        <end position="1012"/>
    </location>
</feature>
<evidence type="ECO:0000313" key="4">
    <source>
        <dbReference type="EMBL" id="RIE07447.1"/>
    </source>
</evidence>
<feature type="compositionally biased region" description="Polar residues" evidence="1">
    <location>
        <begin position="875"/>
        <end position="887"/>
    </location>
</feature>
<feature type="domain" description="DUF7380" evidence="3">
    <location>
        <begin position="90"/>
        <end position="258"/>
    </location>
</feature>
<dbReference type="AlphaFoldDB" id="A0A398D542"/>
<dbReference type="EMBL" id="QXIT01000109">
    <property type="protein sequence ID" value="RIE07447.1"/>
    <property type="molecule type" value="Genomic_DNA"/>
</dbReference>
<dbReference type="InterPro" id="IPR025209">
    <property type="entry name" value="DUF4209"/>
</dbReference>
<dbReference type="Pfam" id="PF13910">
    <property type="entry name" value="DUF4209"/>
    <property type="match status" value="1"/>
</dbReference>
<evidence type="ECO:0000259" key="3">
    <source>
        <dbReference type="Pfam" id="PF24098"/>
    </source>
</evidence>
<feature type="compositionally biased region" description="Low complexity" evidence="1">
    <location>
        <begin position="772"/>
        <end position="800"/>
    </location>
</feature>
<evidence type="ECO:0000259" key="2">
    <source>
        <dbReference type="Pfam" id="PF13910"/>
    </source>
</evidence>
<feature type="compositionally biased region" description="Low complexity" evidence="1">
    <location>
        <begin position="734"/>
        <end position="744"/>
    </location>
</feature>
<keyword evidence="5" id="KW-1185">Reference proteome</keyword>
<sequence length="1012" mass="111045">MEAFLACRRQGERLEVESYAAGRSACALANRTGYWCEARHCLWSVERYRRVQDVCTRPQETASRRQPPFFHVISPTPSIHSEEPVSITRFVIKKEDIDRTAWQQVLVEADQKLCSVYGKLFYQRAQEAGKAHDSRTEAVYTFLGAVASPELKLETPSRDPFVPAADLQYSRTPLPEDFSADELHVIKQLIESVQDAELRSRLADILWVRQGDASVASLAVDSYLSSALHLKDVVQWADGYDRLKRSFDIAVFLGKETKAYRKTIDYLQKQLSEFGVEEPTPWWAKLINLLLDAGEGNASRFASICGTSAQRCETAGQWETARLYWQVKARCETAAGQDKNRELALKRASDTYVKQADVVQSEAQPITDHALELMRSAMESLAKVPGNEQAVIELKKQVDALELKRNDAPMKKPSRMDPAGITQWARDQVKSKDLRAALVALANLAETPKPAELEEQVDAKTGRMPFQYLISTVGMDQEGKASSHTPAAFTGDTREIRTAKDAELYQEAARNRQIAVLALLDPARRQVLSDHVVRLDDWRAFTTDNPFVPVGREEIFARGMDAGMNGDFLVAVSLLTPQVENAVRIVLKKAGVVTSKIDMRNVEQERVLGALLDMDEAERVFGRDLMFDLRGLLVEKFGSNMRNELAHGLLDLDGFKGPDAEYLWWCALRLMFLPSLQGVKTDLSRLHPGTPARQQPDLIDVHGRVHHQESGIGEPSVAAQPATKSAIIAPTPAPVQAAAPSTTPQRAPDRDRNRNRGRGFFGRRNREQRPETTTAPAAPVSTPVPTPVVAQPTPAPVVQTKPTTPQRPVVETRISQTPPSVSAPAARPSGSTRPVVDFRAEVRAAMAAAGLVGSTDTKSQQPPITPATGERSSEKPGSSSATTSPVAAQSHRRGRRSSRPVTAETTPVTQTPSAPKPQIKVAPTVAEKKPVETQTPAKNTSRRGRQTAQSQQGPARSAENKSKPANKAPVVRGGKEALKVTAPKQPATQVKNAPAKPQRGQKTSKPGANGAK</sequence>
<comment type="caution">
    <text evidence="4">The sequence shown here is derived from an EMBL/GenBank/DDBJ whole genome shotgun (WGS) entry which is preliminary data.</text>
</comment>
<evidence type="ECO:0000256" key="1">
    <source>
        <dbReference type="SAM" id="MobiDB-lite"/>
    </source>
</evidence>
<dbReference type="Proteomes" id="UP000266260">
    <property type="component" value="Unassembled WGS sequence"/>
</dbReference>
<feature type="domain" description="DUF4209" evidence="2">
    <location>
        <begin position="579"/>
        <end position="669"/>
    </location>
</feature>
<reference evidence="4 5" key="1">
    <citation type="submission" date="2018-09" db="EMBL/GenBank/DDBJ databases">
        <title>Discovery and Ecogenomic Context for Candidatus Cryosericales, a Global Caldiserica Order Active in Thawing Permafrost.</title>
        <authorList>
            <person name="Martinez M.A."/>
            <person name="Woodcroft B.J."/>
            <person name="Ignacio Espinoza J.C."/>
            <person name="Zayed A."/>
            <person name="Singleton C.M."/>
            <person name="Boyd J."/>
            <person name="Li Y.-F."/>
            <person name="Purvine S."/>
            <person name="Maughan H."/>
            <person name="Hodgkins S.B."/>
            <person name="Anderson D."/>
            <person name="Sederholm M."/>
            <person name="Temperton B."/>
            <person name="Saleska S.R."/>
            <person name="Tyson G.W."/>
            <person name="Rich V.I."/>
        </authorList>
    </citation>
    <scope>NUCLEOTIDE SEQUENCE [LARGE SCALE GENOMIC DNA]</scope>
    <source>
        <strain evidence="4 5">SMC6</strain>
    </source>
</reference>
<gene>
    <name evidence="4" type="ORF">SMC6_06445</name>
</gene>
<dbReference type="Pfam" id="PF24098">
    <property type="entry name" value="DUF7380"/>
    <property type="match status" value="1"/>
</dbReference>
<feature type="compositionally biased region" description="Polar residues" evidence="1">
    <location>
        <begin position="899"/>
        <end position="913"/>
    </location>
</feature>